<feature type="non-terminal residue" evidence="3">
    <location>
        <position position="1759"/>
    </location>
</feature>
<feature type="compositionally biased region" description="Low complexity" evidence="2">
    <location>
        <begin position="1416"/>
        <end position="1426"/>
    </location>
</feature>
<dbReference type="Proteomes" id="UP000266841">
    <property type="component" value="Unassembled WGS sequence"/>
</dbReference>
<dbReference type="PANTHER" id="PTHR11102:SF160">
    <property type="entry name" value="ERAD-ASSOCIATED E3 UBIQUITIN-PROTEIN LIGASE COMPONENT HRD3"/>
    <property type="match status" value="1"/>
</dbReference>
<feature type="region of interest" description="Disordered" evidence="2">
    <location>
        <begin position="1127"/>
        <end position="1151"/>
    </location>
</feature>
<accession>K0S466</accession>
<sequence length="1759" mass="190192">MPRAPRPPCPRPSGHDPTARAARPISSDGVLIPHSPVPRRPGSRGSLRARSVSSASAERSAQAADRNAGACTASAVARGGMRRQPVQRGPRAQASAATPDASPSPQKGSRYTKATFPAQEEPGNRNRDYIVGSVRRTTVDRRRAAGAKGIRDRMESVGPDAGSARAPSPQDDAVAAEGDAAEVARYAERLLNEGHKRWEGDRCPICFLFIGLPIDEHAKMNICCMKLVCNGCGLAAQQRGLRGCAFCRTPHPSDETDDASTLAMVQKRVSKGDAEAIFHLGQRYFHGAFGLTKDVPRAVELWSEAAVLESLNAHYSLGITYYDGDDVQEDKPKGIRHWREAAIKGHVFSRHMLGYNDFNNGDHELAVQHWMISAKMGDEDSLNDIKKTFMDGHATKAQYAEALRGYGDAVEEMKSHQREEAKRLGNFGIGGLAPPSLALVRGATGLSPGRRGGENGAAPVPSAVLIRARDVIHKKIYLVLFQNVDCRIRSIWWRSLCRRLHGLVSPRPTAVLSSGQDALRRGRTVLARCHLLSEGRDFGTSTRRGAGDGQMLSWGRRRLAEPAAPPAAVAFDQDDFGSCVVAMISCPGRRGGGGGAEDGAAPIPVLDPGVSTMPACAVIPWCPLCRPTSATPPAPEPYPWAARPEERAELVGRQLGSSIDPAPSLLRQVRLLPPIPIASRELAAGTDRFPERVRGSFRRTRKQMAARPALLPLPPDCPSLCALDTLAACLGNVSSQRAVGPDAGTPSQDDGAAAGGADDRSADAAEVARYSERLLSEGHERWEGHRCPICFLFIGFPMDQHAKMNVCCMKLVCKGCELAAHQRGIYDRCPFCRTPHPSDEASTLAMIQKRVRKGDATAIYHSAGQYHCGYLGLTKDRPRVIELLTESAELGSVDAHCCLGDMYYNGDAVKEDKPKGIRLWQKAAMKGDVGSRHNLGIAEFNNGNDELAVGHWMISAKMGYEDSLNEIKEMFTEGLATKEHRARFKRRPVFVLAGLGDRVYFCTARRSARVRPASLAALVLRTTSPSAPSPRPWLRRPPTDSRARSPRRRQGPRARMETGILPPAGPQPGGASRWRPPSVGLAWSPPPRAGPSLPEASPVLRSVPSCVPNSISSRFGLLIVASVTTESRRGPSPAPQPVRFAAASRREGADPEIARRQAECIRSSVSSFETPPCATTVRPVDVVFQRDGMAGHSIGGYTTSRLLPALSSAMPPPHPDDGQDGAPIGYPPPAGEARRSVPPPRERAKICEAVHQQRGVRLGSLDSPRQLAGPPRPRGRGLPAEGARPLIRLPLPEPSTRPPDLPGGKRHGPEANEVRVRGSAGFHAGSFWSSRALAGLRRIRALVAPGAKSFPAAAADATNNGAQSPPGWDLGPSCEAGEGITVPDPGDGQPTQPSLFRAPRPSSSRPRRERTPTDASSWHSGGTHTSHSLHRACEGAAAKGRRPPGLLPRPPPGYMLRKTQPSQSKRKGKGALWERENDGSGDSTATTARATKRAMSERMEPVDSPGNEPAGAPAQNDGAAVAGADDRSAAEVARYLDRLLNEGHERWEGHRCPICFLYIGLPIQKHSKMNVCCMTRVCKGCELAAKQRGIYDRCPFCRTPHPSDDASVLAMIQKRVDKGDAEAMYHLGQKYYYRELGLAKDVPRAIKLWTEAAELESVDAHSNLGAWYYTGKGVDEDKPKGIRHWQQAAMKGDVLSRHLLGIVEFNNGNHELAVRHWMISAKMGHERSLNGMKDKFKEGHATKAQYAEALRGFEDAVEE</sequence>
<organism evidence="3 4">
    <name type="scientific">Thalassiosira oceanica</name>
    <name type="common">Marine diatom</name>
    <dbReference type="NCBI Taxonomy" id="159749"/>
    <lineage>
        <taxon>Eukaryota</taxon>
        <taxon>Sar</taxon>
        <taxon>Stramenopiles</taxon>
        <taxon>Ochrophyta</taxon>
        <taxon>Bacillariophyta</taxon>
        <taxon>Coscinodiscophyceae</taxon>
        <taxon>Thalassiosirophycidae</taxon>
        <taxon>Thalassiosirales</taxon>
        <taxon>Thalassiosiraceae</taxon>
        <taxon>Thalassiosira</taxon>
    </lineage>
</organism>
<feature type="compositionally biased region" description="Low complexity" evidence="2">
    <location>
        <begin position="43"/>
        <end position="66"/>
    </location>
</feature>
<evidence type="ECO:0000256" key="2">
    <source>
        <dbReference type="SAM" id="MobiDB-lite"/>
    </source>
</evidence>
<dbReference type="InterPro" id="IPR050767">
    <property type="entry name" value="Sel1_AlgK"/>
</dbReference>
<evidence type="ECO:0000256" key="1">
    <source>
        <dbReference type="ARBA" id="ARBA00038101"/>
    </source>
</evidence>
<protein>
    <recommendedName>
        <fullName evidence="5">RING-type domain-containing protein</fullName>
    </recommendedName>
</protein>
<reference evidence="3 4" key="1">
    <citation type="journal article" date="2012" name="Genome Biol.">
        <title>Genome and low-iron response of an oceanic diatom adapted to chronic iron limitation.</title>
        <authorList>
            <person name="Lommer M."/>
            <person name="Specht M."/>
            <person name="Roy A.S."/>
            <person name="Kraemer L."/>
            <person name="Andreson R."/>
            <person name="Gutowska M.A."/>
            <person name="Wolf J."/>
            <person name="Bergner S.V."/>
            <person name="Schilhabel M.B."/>
            <person name="Klostermeier U.C."/>
            <person name="Beiko R.G."/>
            <person name="Rosenstiel P."/>
            <person name="Hippler M."/>
            <person name="Laroche J."/>
        </authorList>
    </citation>
    <scope>NUCLEOTIDE SEQUENCE [LARGE SCALE GENOMIC DNA]</scope>
    <source>
        <strain evidence="3 4">CCMP1005</strain>
    </source>
</reference>
<gene>
    <name evidence="3" type="ORF">THAOC_26847</name>
</gene>
<comment type="similarity">
    <text evidence="1">Belongs to the sel-1 family.</text>
</comment>
<feature type="region of interest" description="Disordered" evidence="2">
    <location>
        <begin position="1022"/>
        <end position="1090"/>
    </location>
</feature>
<feature type="compositionally biased region" description="Basic and acidic residues" evidence="2">
    <location>
        <begin position="1232"/>
        <end position="1248"/>
    </location>
</feature>
<feature type="compositionally biased region" description="Low complexity" evidence="2">
    <location>
        <begin position="92"/>
        <end position="105"/>
    </location>
</feature>
<name>K0S466_THAOC</name>
<dbReference type="Pfam" id="PF08238">
    <property type="entry name" value="Sel1"/>
    <property type="match status" value="5"/>
</dbReference>
<dbReference type="PANTHER" id="PTHR11102">
    <property type="entry name" value="SEL-1-LIKE PROTEIN"/>
    <property type="match status" value="1"/>
</dbReference>
<evidence type="ECO:0008006" key="5">
    <source>
        <dbReference type="Google" id="ProtNLM"/>
    </source>
</evidence>
<feature type="compositionally biased region" description="Pro residues" evidence="2">
    <location>
        <begin position="1"/>
        <end position="11"/>
    </location>
</feature>
<feature type="region of interest" description="Disordered" evidence="2">
    <location>
        <begin position="1350"/>
        <end position="1525"/>
    </location>
</feature>
<dbReference type="SMART" id="SM00671">
    <property type="entry name" value="SEL1"/>
    <property type="match status" value="7"/>
</dbReference>
<keyword evidence="4" id="KW-1185">Reference proteome</keyword>
<evidence type="ECO:0000313" key="3">
    <source>
        <dbReference type="EMBL" id="EJK53667.1"/>
    </source>
</evidence>
<dbReference type="Gene3D" id="1.25.40.10">
    <property type="entry name" value="Tetratricopeptide repeat domain"/>
    <property type="match status" value="3"/>
</dbReference>
<feature type="compositionally biased region" description="Basic and acidic residues" evidence="2">
    <location>
        <begin position="1307"/>
        <end position="1316"/>
    </location>
</feature>
<proteinExistence type="inferred from homology"/>
<dbReference type="InterPro" id="IPR011990">
    <property type="entry name" value="TPR-like_helical_dom_sf"/>
</dbReference>
<evidence type="ECO:0000313" key="4">
    <source>
        <dbReference type="Proteomes" id="UP000266841"/>
    </source>
</evidence>
<feature type="compositionally biased region" description="Pro residues" evidence="2">
    <location>
        <begin position="1291"/>
        <end position="1301"/>
    </location>
</feature>
<feature type="region of interest" description="Disordered" evidence="2">
    <location>
        <begin position="738"/>
        <end position="760"/>
    </location>
</feature>
<dbReference type="EMBL" id="AGNL01037318">
    <property type="protein sequence ID" value="EJK53667.1"/>
    <property type="molecule type" value="Genomic_DNA"/>
</dbReference>
<feature type="compositionally biased region" description="Low complexity" evidence="2">
    <location>
        <begin position="1393"/>
        <end position="1404"/>
    </location>
</feature>
<feature type="region of interest" description="Disordered" evidence="2">
    <location>
        <begin position="1"/>
        <end position="171"/>
    </location>
</feature>
<comment type="caution">
    <text evidence="3">The sequence shown here is derived from an EMBL/GenBank/DDBJ whole genome shotgun (WGS) entry which is preliminary data.</text>
</comment>
<dbReference type="SUPFAM" id="SSF81901">
    <property type="entry name" value="HCP-like"/>
    <property type="match status" value="3"/>
</dbReference>
<dbReference type="InterPro" id="IPR006597">
    <property type="entry name" value="Sel1-like"/>
</dbReference>
<feature type="region of interest" description="Disordered" evidence="2">
    <location>
        <begin position="1204"/>
        <end position="1317"/>
    </location>
</feature>
<feature type="compositionally biased region" description="Low complexity" evidence="2">
    <location>
        <begin position="1276"/>
        <end position="1285"/>
    </location>
</feature>
<feature type="compositionally biased region" description="Low complexity" evidence="2">
    <location>
        <begin position="1510"/>
        <end position="1523"/>
    </location>
</feature>
<dbReference type="OrthoDB" id="40126at2759"/>
<feature type="compositionally biased region" description="Basic and acidic residues" evidence="2">
    <location>
        <begin position="137"/>
        <end position="155"/>
    </location>
</feature>